<dbReference type="RefSeq" id="WP_106337967.1">
    <property type="nucleotide sequence ID" value="NZ_PVZS01000017.1"/>
</dbReference>
<dbReference type="EMBL" id="PVZS01000017">
    <property type="protein sequence ID" value="PSC04060.1"/>
    <property type="molecule type" value="Genomic_DNA"/>
</dbReference>
<dbReference type="Pfam" id="PF06835">
    <property type="entry name" value="LptC"/>
    <property type="match status" value="1"/>
</dbReference>
<keyword evidence="3" id="KW-1185">Reference proteome</keyword>
<protein>
    <submittedName>
        <fullName evidence="2">LPS export ABC transporter periplasmic protein LptC</fullName>
    </submittedName>
</protein>
<evidence type="ECO:0000313" key="3">
    <source>
        <dbReference type="Proteomes" id="UP000239772"/>
    </source>
</evidence>
<sequence>MATGSTRFGQQASAKGQRYDAAVRHSGRVRLLRRAIPVGALLVVLGVGFFAFFNPFRALPGNISVGPLSVSGTKITMEAPKLSGFKKDKRPYEVTARWAASDVKNPNIIELKDIKARIALQERGFANVEALNGVYNSQAEAIQLKDDVRVKTDSGYDVTMRVADVNFKAGSVHSPEPVQLKFSGGTIDADSLEMLDNGQVVIFKGRVHTLMTSDQSDKPASQAKGTTP</sequence>
<keyword evidence="1" id="KW-0812">Transmembrane</keyword>
<dbReference type="Gene3D" id="2.60.450.10">
    <property type="entry name" value="Lipopolysaccharide (LPS) transport protein A like domain"/>
    <property type="match status" value="1"/>
</dbReference>
<dbReference type="AlphaFoldDB" id="A0A2T1HQY4"/>
<organism evidence="2 3">
    <name type="scientific">Alsobacter soli</name>
    <dbReference type="NCBI Taxonomy" id="2109933"/>
    <lineage>
        <taxon>Bacteria</taxon>
        <taxon>Pseudomonadati</taxon>
        <taxon>Pseudomonadota</taxon>
        <taxon>Alphaproteobacteria</taxon>
        <taxon>Hyphomicrobiales</taxon>
        <taxon>Alsobacteraceae</taxon>
        <taxon>Alsobacter</taxon>
    </lineage>
</organism>
<keyword evidence="1" id="KW-1133">Transmembrane helix</keyword>
<dbReference type="InterPro" id="IPR026265">
    <property type="entry name" value="LptC"/>
</dbReference>
<dbReference type="GO" id="GO:0005886">
    <property type="term" value="C:plasma membrane"/>
    <property type="evidence" value="ECO:0007669"/>
    <property type="project" value="InterPro"/>
</dbReference>
<evidence type="ECO:0000313" key="2">
    <source>
        <dbReference type="EMBL" id="PSC04060.1"/>
    </source>
</evidence>
<gene>
    <name evidence="2" type="primary">lptC</name>
    <name evidence="2" type="ORF">SLNSH_15750</name>
</gene>
<reference evidence="3" key="1">
    <citation type="submission" date="2018-03" db="EMBL/GenBank/DDBJ databases">
        <authorList>
            <person name="Sun L."/>
            <person name="Liu H."/>
            <person name="Chen W."/>
            <person name="Huang K."/>
            <person name="Liu W."/>
            <person name="Gao X."/>
        </authorList>
    </citation>
    <scope>NUCLEOTIDE SEQUENCE [LARGE SCALE GENOMIC DNA]</scope>
    <source>
        <strain evidence="3">SH9</strain>
    </source>
</reference>
<proteinExistence type="predicted"/>
<feature type="transmembrane region" description="Helical" evidence="1">
    <location>
        <begin position="35"/>
        <end position="53"/>
    </location>
</feature>
<name>A0A2T1HQY4_9HYPH</name>
<comment type="caution">
    <text evidence="2">The sequence shown here is derived from an EMBL/GenBank/DDBJ whole genome shotgun (WGS) entry which is preliminary data.</text>
</comment>
<dbReference type="InterPro" id="IPR010664">
    <property type="entry name" value="LipoPS_assembly_LptC-rel"/>
</dbReference>
<dbReference type="Proteomes" id="UP000239772">
    <property type="component" value="Unassembled WGS sequence"/>
</dbReference>
<keyword evidence="1" id="KW-0472">Membrane</keyword>
<evidence type="ECO:0000256" key="1">
    <source>
        <dbReference type="SAM" id="Phobius"/>
    </source>
</evidence>
<dbReference type="NCBIfam" id="TIGR04409">
    <property type="entry name" value="LptC_YrbK"/>
    <property type="match status" value="1"/>
</dbReference>
<dbReference type="GO" id="GO:0015221">
    <property type="term" value="F:lipopolysaccharide transmembrane transporter activity"/>
    <property type="evidence" value="ECO:0007669"/>
    <property type="project" value="InterPro"/>
</dbReference>
<dbReference type="OrthoDB" id="7873824at2"/>
<accession>A0A2T1HQY4</accession>